<evidence type="ECO:0000313" key="3">
    <source>
        <dbReference type="EMBL" id="ADJ22664.1"/>
    </source>
</evidence>
<dbReference type="AlphaFoldDB" id="D8JU74"/>
<dbReference type="STRING" id="582899.Hden_0847"/>
<organism evidence="3 4">
    <name type="scientific">Hyphomicrobium denitrificans (strain ATCC 51888 / DSM 1869 / NCIMB 11706 / TK 0415)</name>
    <dbReference type="NCBI Taxonomy" id="582899"/>
    <lineage>
        <taxon>Bacteria</taxon>
        <taxon>Pseudomonadati</taxon>
        <taxon>Pseudomonadota</taxon>
        <taxon>Alphaproteobacteria</taxon>
        <taxon>Hyphomicrobiales</taxon>
        <taxon>Hyphomicrobiaceae</taxon>
        <taxon>Hyphomicrobium</taxon>
    </lineage>
</organism>
<keyword evidence="4" id="KW-1185">Reference proteome</keyword>
<dbReference type="RefSeq" id="WP_013214879.1">
    <property type="nucleotide sequence ID" value="NC_014313.1"/>
</dbReference>
<feature type="region of interest" description="Disordered" evidence="1">
    <location>
        <begin position="60"/>
        <end position="102"/>
    </location>
</feature>
<feature type="chain" id="PRO_5003116379" evidence="2">
    <location>
        <begin position="25"/>
        <end position="102"/>
    </location>
</feature>
<evidence type="ECO:0000256" key="1">
    <source>
        <dbReference type="SAM" id="MobiDB-lite"/>
    </source>
</evidence>
<evidence type="ECO:0000313" key="4">
    <source>
        <dbReference type="Proteomes" id="UP000002033"/>
    </source>
</evidence>
<dbReference type="OrthoDB" id="7933212at2"/>
<sequence length="102" mass="10772" precursor="true">MRIHRLIAGAAFAAAMTFAGASYAFEMTSVGGTNSDGSANFKAPDEQDIDKAVGGFQFGVSANDGRSASADTSDEGRPPWELKPTPPMRGFYSSPGDRSMFR</sequence>
<dbReference type="KEGG" id="hdn:Hden_0847"/>
<dbReference type="EMBL" id="CP002083">
    <property type="protein sequence ID" value="ADJ22664.1"/>
    <property type="molecule type" value="Genomic_DNA"/>
</dbReference>
<dbReference type="Proteomes" id="UP000002033">
    <property type="component" value="Chromosome"/>
</dbReference>
<proteinExistence type="predicted"/>
<name>D8JU74_HYPDA</name>
<reference evidence="4" key="1">
    <citation type="journal article" date="2011" name="J. Bacteriol.">
        <title>Genome sequences of eight morphologically diverse alphaproteobacteria.</title>
        <authorList>
            <consortium name="US DOE Joint Genome Institute"/>
            <person name="Brown P.J."/>
            <person name="Kysela D.T."/>
            <person name="Buechlein A."/>
            <person name="Hemmerich C."/>
            <person name="Brun Y.V."/>
        </authorList>
    </citation>
    <scope>NUCLEOTIDE SEQUENCE [LARGE SCALE GENOMIC DNA]</scope>
    <source>
        <strain evidence="4">ATCC 51888 / DSM 1869 / NCIB 11706 / TK 0415</strain>
    </source>
</reference>
<evidence type="ECO:0000256" key="2">
    <source>
        <dbReference type="SAM" id="SignalP"/>
    </source>
</evidence>
<accession>D8JU74</accession>
<keyword evidence="2" id="KW-0732">Signal</keyword>
<feature type="signal peptide" evidence="2">
    <location>
        <begin position="1"/>
        <end position="24"/>
    </location>
</feature>
<gene>
    <name evidence="3" type="ordered locus">Hden_0847</name>
</gene>
<protein>
    <submittedName>
        <fullName evidence="3">Uncharacterized protein</fullName>
    </submittedName>
</protein>
<dbReference type="HOGENOM" id="CLU_2273527_0_0_5"/>